<dbReference type="AlphaFoldDB" id="A0A0G1J582"/>
<comment type="caution">
    <text evidence="1">The sequence shown here is derived from an EMBL/GenBank/DDBJ whole genome shotgun (WGS) entry which is preliminary data.</text>
</comment>
<dbReference type="Proteomes" id="UP000034097">
    <property type="component" value="Unassembled WGS sequence"/>
</dbReference>
<dbReference type="InterPro" id="IPR025101">
    <property type="entry name" value="DUF4012"/>
</dbReference>
<organism evidence="1 2">
    <name type="scientific">Candidatus Collierbacteria bacterium GW2011_GWF1_44_12</name>
    <dbReference type="NCBI Taxonomy" id="1618402"/>
    <lineage>
        <taxon>Bacteria</taxon>
        <taxon>Candidatus Collieribacteriota</taxon>
    </lineage>
</organism>
<evidence type="ECO:0000313" key="2">
    <source>
        <dbReference type="Proteomes" id="UP000034097"/>
    </source>
</evidence>
<dbReference type="EMBL" id="LCHQ01000007">
    <property type="protein sequence ID" value="KKT39197.1"/>
    <property type="molecule type" value="Genomic_DNA"/>
</dbReference>
<name>A0A0G1J582_9BACT</name>
<proteinExistence type="predicted"/>
<accession>A0A0G1J582</accession>
<dbReference type="Pfam" id="PF13196">
    <property type="entry name" value="DUF4012"/>
    <property type="match status" value="1"/>
</dbReference>
<evidence type="ECO:0008006" key="3">
    <source>
        <dbReference type="Google" id="ProtNLM"/>
    </source>
</evidence>
<protein>
    <recommendedName>
        <fullName evidence="3">DUF4012 domain-containing protein</fullName>
    </recommendedName>
</protein>
<evidence type="ECO:0000313" key="1">
    <source>
        <dbReference type="EMBL" id="KKT39197.1"/>
    </source>
</evidence>
<gene>
    <name evidence="1" type="ORF">UW26_C0007G0014</name>
</gene>
<reference evidence="1 2" key="1">
    <citation type="journal article" date="2015" name="Nature">
        <title>rRNA introns, odd ribosomes, and small enigmatic genomes across a large radiation of phyla.</title>
        <authorList>
            <person name="Brown C.T."/>
            <person name="Hug L.A."/>
            <person name="Thomas B.C."/>
            <person name="Sharon I."/>
            <person name="Castelle C.J."/>
            <person name="Singh A."/>
            <person name="Wilkins M.J."/>
            <person name="Williams K.H."/>
            <person name="Banfield J.F."/>
        </authorList>
    </citation>
    <scope>NUCLEOTIDE SEQUENCE [LARGE SCALE GENOMIC DNA]</scope>
</reference>
<sequence>MRQIHIKLIVTTLIILLSVSLVSAYIYTKPFFPYLKYLLGVEKPTTYTILLQNDTEIRANGGFAGSFAKLTITSPRYRPNLDLSFQDIYVPNGQLDGYVDPPAPIQEAFKHGTWELANADWEPDFPATAMAIRWFLEKGGETNPDILVTLNLTTIKKILDIVGPFSVREYQAEITPQNVYTFLQSQAETDFFPGSTQKKDALTAVGKALKKKFLTLDPIQHARIALIVKNELDHSNLLLNSQDEAFQDFLIEKGWAGTLNPGPLDTYLLVEANLGANKANCCIQRSTEHTIYEESGTYRHRVHLILNNTSTGHNPNPPFDFSGHYISYLRFYLPSDAWNIEVLPNQSSPSATPHIPQQVITTTNKYGLTEIGFFHTTAAGTLSTVDLSYFLATGSAQIPYHLTLLKQNGLTSSPQSIIFKGKSYSYPLTSSTTVQF</sequence>